<dbReference type="PANTHER" id="PTHR10920:SF19">
    <property type="entry name" value="METHYLTRANSFERASE, PUTATIVE-RELATED"/>
    <property type="match status" value="1"/>
</dbReference>
<feature type="transmembrane region" description="Helical" evidence="4">
    <location>
        <begin position="30"/>
        <end position="51"/>
    </location>
</feature>
<dbReference type="GO" id="GO:0000463">
    <property type="term" value="P:maturation of LSU-rRNA from tricistronic rRNA transcript (SSU-rRNA, 5.8S rRNA, LSU-rRNA)"/>
    <property type="evidence" value="ECO:0007669"/>
    <property type="project" value="TreeGrafter"/>
</dbReference>
<dbReference type="SUPFAM" id="SSF53335">
    <property type="entry name" value="S-adenosyl-L-methionine-dependent methyltransferases"/>
    <property type="match status" value="1"/>
</dbReference>
<dbReference type="Proteomes" id="UP000017861">
    <property type="component" value="Unassembled WGS sequence"/>
</dbReference>
<evidence type="ECO:0000256" key="2">
    <source>
        <dbReference type="ARBA" id="ARBA00022679"/>
    </source>
</evidence>
<name>V5ANC5_TRYCR</name>
<gene>
    <name evidence="6" type="ORF">TCDM_10150</name>
</gene>
<dbReference type="GO" id="GO:0016435">
    <property type="term" value="F:rRNA (guanine) methyltransferase activity"/>
    <property type="evidence" value="ECO:0007669"/>
    <property type="project" value="TreeGrafter"/>
</dbReference>
<keyword evidence="3" id="KW-0949">S-adenosyl-L-methionine</keyword>
<dbReference type="InterPro" id="IPR002877">
    <property type="entry name" value="RNA_MeTrfase_FtsJ_dom"/>
</dbReference>
<dbReference type="GO" id="GO:0008650">
    <property type="term" value="F:rRNA (uridine-2'-O-)-methyltransferase activity"/>
    <property type="evidence" value="ECO:0007669"/>
    <property type="project" value="TreeGrafter"/>
</dbReference>
<dbReference type="InterPro" id="IPR029063">
    <property type="entry name" value="SAM-dependent_MTases_sf"/>
</dbReference>
<dbReference type="Gene3D" id="3.40.50.150">
    <property type="entry name" value="Vaccinia Virus protein VP39"/>
    <property type="match status" value="1"/>
</dbReference>
<comment type="caution">
    <text evidence="6">The sequence shown here is derived from an EMBL/GenBank/DDBJ whole genome shotgun (WGS) entry which is preliminary data.</text>
</comment>
<sequence>MTVGVSFEFCVGCRLFFVFDRNCGVGRSKTPFLCLCALLFVLFFFAGGGAVNGRRILATFTNTHGEKGKESVQRCMYRCRSAHKLLELDAAYHIFAWPCRTVVDLAAAPGGFAQVALQRMACTSLPTSTEDVRPVVIAFDQRPIEPMEGLFSVTCDVNDHPRVMAQTARLLRTLRGENETQRKDVHVVLHDGVSVVKGQSLFSVTYGQNQMALGALRLAGSFFTLHNHHTSARRLACGDVKRHDDNNRSTRKFITKAMHSSHFNTLLEACQLYFYDVHVHKPSECKPESLETYIVARGFSARRWLLEEKRAKDLHPHLSLPPRREDVVSGRQMMWRCWGCREVRIGTSPCPLCSAGH</sequence>
<keyword evidence="4" id="KW-0812">Transmembrane</keyword>
<dbReference type="OrthoDB" id="20105at2759"/>
<evidence type="ECO:0000256" key="1">
    <source>
        <dbReference type="ARBA" id="ARBA00022603"/>
    </source>
</evidence>
<feature type="domain" description="Ribosomal RNA methyltransferase FtsJ" evidence="5">
    <location>
        <begin position="77"/>
        <end position="299"/>
    </location>
</feature>
<evidence type="ECO:0000256" key="3">
    <source>
        <dbReference type="ARBA" id="ARBA00022691"/>
    </source>
</evidence>
<keyword evidence="1" id="KW-0489">Methyltransferase</keyword>
<keyword evidence="4" id="KW-0472">Membrane</keyword>
<dbReference type="Pfam" id="PF01728">
    <property type="entry name" value="FtsJ"/>
    <property type="match status" value="1"/>
</dbReference>
<dbReference type="VEuPathDB" id="TriTrypDB:TCDM_10150"/>
<evidence type="ECO:0000259" key="5">
    <source>
        <dbReference type="Pfam" id="PF01728"/>
    </source>
</evidence>
<dbReference type="InterPro" id="IPR050082">
    <property type="entry name" value="RNA_methyltr_RlmE"/>
</dbReference>
<evidence type="ECO:0000313" key="6">
    <source>
        <dbReference type="EMBL" id="ESS62220.1"/>
    </source>
</evidence>
<keyword evidence="2" id="KW-0808">Transferase</keyword>
<dbReference type="EMBL" id="AYLP01000201">
    <property type="protein sequence ID" value="ESS62220.1"/>
    <property type="molecule type" value="Genomic_DNA"/>
</dbReference>
<dbReference type="GO" id="GO:0005730">
    <property type="term" value="C:nucleolus"/>
    <property type="evidence" value="ECO:0007669"/>
    <property type="project" value="TreeGrafter"/>
</dbReference>
<organism evidence="6 7">
    <name type="scientific">Trypanosoma cruzi Dm28c</name>
    <dbReference type="NCBI Taxonomy" id="1416333"/>
    <lineage>
        <taxon>Eukaryota</taxon>
        <taxon>Discoba</taxon>
        <taxon>Euglenozoa</taxon>
        <taxon>Kinetoplastea</taxon>
        <taxon>Metakinetoplastina</taxon>
        <taxon>Trypanosomatida</taxon>
        <taxon>Trypanosomatidae</taxon>
        <taxon>Trypanosoma</taxon>
        <taxon>Schizotrypanum</taxon>
    </lineage>
</organism>
<dbReference type="AlphaFoldDB" id="V5ANC5"/>
<protein>
    <recommendedName>
        <fullName evidence="5">Ribosomal RNA methyltransferase FtsJ domain-containing protein</fullName>
    </recommendedName>
</protein>
<reference evidence="6 7" key="1">
    <citation type="journal article" date="2014" name="Genome Announc.">
        <title>Trypanosoma cruzi Clone Dm28c Draft Genome Sequence.</title>
        <authorList>
            <person name="Grisard E.C."/>
            <person name="Teixeira S.M."/>
            <person name="de Almeida L.G."/>
            <person name="Stoco P.H."/>
            <person name="Gerber A.L."/>
            <person name="Talavera-Lopez C."/>
            <person name="Lima O.C."/>
            <person name="Andersson B."/>
            <person name="de Vasconcelos A.T."/>
        </authorList>
    </citation>
    <scope>NUCLEOTIDE SEQUENCE [LARGE SCALE GENOMIC DNA]</scope>
    <source>
        <strain evidence="6 7">Dm28c</strain>
    </source>
</reference>
<evidence type="ECO:0000313" key="7">
    <source>
        <dbReference type="Proteomes" id="UP000017861"/>
    </source>
</evidence>
<dbReference type="PANTHER" id="PTHR10920">
    <property type="entry name" value="RIBOSOMAL RNA METHYLTRANSFERASE"/>
    <property type="match status" value="1"/>
</dbReference>
<dbReference type="GO" id="GO:0000466">
    <property type="term" value="P:maturation of 5.8S rRNA from tricistronic rRNA transcript (SSU-rRNA, 5.8S rRNA, LSU-rRNA)"/>
    <property type="evidence" value="ECO:0007669"/>
    <property type="project" value="TreeGrafter"/>
</dbReference>
<dbReference type="GO" id="GO:0030687">
    <property type="term" value="C:preribosome, large subunit precursor"/>
    <property type="evidence" value="ECO:0007669"/>
    <property type="project" value="TreeGrafter"/>
</dbReference>
<evidence type="ECO:0000256" key="4">
    <source>
        <dbReference type="SAM" id="Phobius"/>
    </source>
</evidence>
<proteinExistence type="predicted"/>
<accession>V5ANC5</accession>
<keyword evidence="4" id="KW-1133">Transmembrane helix</keyword>